<sequence>MKINEVIRKYRKEQNLTQEQVAHYLGVTAPAVNKWENGISYPDITLLSPLARILKINLDTLLSFHEELTDAEISVIVKEIIELMKKNGYESGFERGENLIREYPNCHNLILSLAGILNAYRSILSVERNEKYEAKIISWYEMEASSDDSEAANTAIASLGHIYIAKKEYNKAQNLLDKIPQPGYDKRMLQAILYASQDNNQAAYEIYEKMLYKAANEICSILQLIIHLQCKEEKMDYALTYAEVAKQAAELFDLGSYVAYTPKMFVKIQTKNKEESIELLEQMIDGIDTIGDFKTSPLYSHMKFNEVGNRKEMIELIKKALENDEELDFLREEIGFKRILKRLKE</sequence>
<dbReference type="InterPro" id="IPR001387">
    <property type="entry name" value="Cro/C1-type_HTH"/>
</dbReference>
<keyword evidence="4" id="KW-1185">Reference proteome</keyword>
<dbReference type="Gene3D" id="1.10.260.40">
    <property type="entry name" value="lambda repressor-like DNA-binding domains"/>
    <property type="match status" value="1"/>
</dbReference>
<dbReference type="SUPFAM" id="SSF47413">
    <property type="entry name" value="lambda repressor-like DNA-binding domains"/>
    <property type="match status" value="1"/>
</dbReference>
<dbReference type="EMBL" id="FOYZ01000011">
    <property type="protein sequence ID" value="SFR96013.1"/>
    <property type="molecule type" value="Genomic_DNA"/>
</dbReference>
<dbReference type="Proteomes" id="UP000199659">
    <property type="component" value="Unassembled WGS sequence"/>
</dbReference>
<dbReference type="Pfam" id="PF01381">
    <property type="entry name" value="HTH_3"/>
    <property type="match status" value="1"/>
</dbReference>
<dbReference type="InterPro" id="IPR010982">
    <property type="entry name" value="Lambda_DNA-bd_dom_sf"/>
</dbReference>
<dbReference type="SUPFAM" id="SSF81901">
    <property type="entry name" value="HCP-like"/>
    <property type="match status" value="1"/>
</dbReference>
<accession>A0A1I6KXP3</accession>
<dbReference type="AlphaFoldDB" id="A0A1I6KXP3"/>
<dbReference type="InterPro" id="IPR011990">
    <property type="entry name" value="TPR-like_helical_dom_sf"/>
</dbReference>
<name>A0A1I6KXP3_9FIRM</name>
<keyword evidence="1" id="KW-0238">DNA-binding</keyword>
<organism evidence="3 4">
    <name type="scientific">Anaeromicropila populeti</name>
    <dbReference type="NCBI Taxonomy" id="37658"/>
    <lineage>
        <taxon>Bacteria</taxon>
        <taxon>Bacillati</taxon>
        <taxon>Bacillota</taxon>
        <taxon>Clostridia</taxon>
        <taxon>Lachnospirales</taxon>
        <taxon>Lachnospiraceae</taxon>
        <taxon>Anaeromicropila</taxon>
    </lineage>
</organism>
<feature type="domain" description="HTH cro/C1-type" evidence="2">
    <location>
        <begin position="7"/>
        <end position="61"/>
    </location>
</feature>
<dbReference type="STRING" id="37658.SAMN05661086_02861"/>
<dbReference type="PANTHER" id="PTHR46558:SF11">
    <property type="entry name" value="HTH-TYPE TRANSCRIPTIONAL REGULATOR XRE"/>
    <property type="match status" value="1"/>
</dbReference>
<evidence type="ECO:0000313" key="3">
    <source>
        <dbReference type="EMBL" id="SFR96013.1"/>
    </source>
</evidence>
<evidence type="ECO:0000256" key="1">
    <source>
        <dbReference type="ARBA" id="ARBA00023125"/>
    </source>
</evidence>
<dbReference type="Gene3D" id="1.25.40.10">
    <property type="entry name" value="Tetratricopeptide repeat domain"/>
    <property type="match status" value="1"/>
</dbReference>
<reference evidence="3 4" key="1">
    <citation type="submission" date="2016-10" db="EMBL/GenBank/DDBJ databases">
        <authorList>
            <person name="de Groot N.N."/>
        </authorList>
    </citation>
    <scope>NUCLEOTIDE SEQUENCE [LARGE SCALE GENOMIC DNA]</scope>
    <source>
        <strain evidence="3 4">743A</strain>
    </source>
</reference>
<dbReference type="SMART" id="SM00530">
    <property type="entry name" value="HTH_XRE"/>
    <property type="match status" value="1"/>
</dbReference>
<dbReference type="GO" id="GO:0003677">
    <property type="term" value="F:DNA binding"/>
    <property type="evidence" value="ECO:0007669"/>
    <property type="project" value="UniProtKB-KW"/>
</dbReference>
<dbReference type="PROSITE" id="PS50943">
    <property type="entry name" value="HTH_CROC1"/>
    <property type="match status" value="1"/>
</dbReference>
<gene>
    <name evidence="3" type="ORF">SAMN05661086_02861</name>
</gene>
<dbReference type="OrthoDB" id="9812495at2"/>
<dbReference type="PANTHER" id="PTHR46558">
    <property type="entry name" value="TRACRIPTIONAL REGULATORY PROTEIN-RELATED-RELATED"/>
    <property type="match status" value="1"/>
</dbReference>
<dbReference type="RefSeq" id="WP_092562023.1">
    <property type="nucleotide sequence ID" value="NZ_FOYZ01000011.1"/>
</dbReference>
<proteinExistence type="predicted"/>
<evidence type="ECO:0000259" key="2">
    <source>
        <dbReference type="PROSITE" id="PS50943"/>
    </source>
</evidence>
<dbReference type="CDD" id="cd00093">
    <property type="entry name" value="HTH_XRE"/>
    <property type="match status" value="1"/>
</dbReference>
<evidence type="ECO:0000313" key="4">
    <source>
        <dbReference type="Proteomes" id="UP000199659"/>
    </source>
</evidence>
<protein>
    <submittedName>
        <fullName evidence="3">Putative transcriptional regulator</fullName>
    </submittedName>
</protein>